<proteinExistence type="inferred from homology"/>
<evidence type="ECO:0000256" key="8">
    <source>
        <dbReference type="ARBA" id="ARBA00024069"/>
    </source>
</evidence>
<comment type="pathway">
    <text evidence="10">Lipid metabolism; phospholipid metabolism.</text>
</comment>
<dbReference type="SUPFAM" id="SSF53659">
    <property type="entry name" value="Isocitrate/Isopropylmalate dehydrogenase-like"/>
    <property type="match status" value="1"/>
</dbReference>
<keyword evidence="12" id="KW-1185">Reference proteome</keyword>
<comment type="catalytic activity">
    <reaction evidence="1 10">
        <text>a fatty acyl-[ACP] + phosphate = an acyl phosphate + holo-[ACP]</text>
        <dbReference type="Rhea" id="RHEA:42292"/>
        <dbReference type="Rhea" id="RHEA-COMP:9685"/>
        <dbReference type="Rhea" id="RHEA-COMP:14125"/>
        <dbReference type="ChEBI" id="CHEBI:43474"/>
        <dbReference type="ChEBI" id="CHEBI:59918"/>
        <dbReference type="ChEBI" id="CHEBI:64479"/>
        <dbReference type="ChEBI" id="CHEBI:138651"/>
        <dbReference type="EC" id="2.3.1.274"/>
    </reaction>
</comment>
<evidence type="ECO:0000313" key="12">
    <source>
        <dbReference type="Proteomes" id="UP000199287"/>
    </source>
</evidence>
<dbReference type="InterPro" id="IPR012281">
    <property type="entry name" value="Phospholipid_synth_PlsX-like"/>
</dbReference>
<reference evidence="12" key="1">
    <citation type="submission" date="2016-10" db="EMBL/GenBank/DDBJ databases">
        <authorList>
            <person name="Varghese N."/>
            <person name="Submissions S."/>
        </authorList>
    </citation>
    <scope>NUCLEOTIDE SEQUENCE [LARGE SCALE GENOMIC DNA]</scope>
    <source>
        <strain evidence="12">Z-7934</strain>
    </source>
</reference>
<comment type="subunit">
    <text evidence="9 10">Homodimer. Probably interacts with PlsY.</text>
</comment>
<dbReference type="OrthoDB" id="9806408at2"/>
<gene>
    <name evidence="10" type="primary">plsX</name>
    <name evidence="11" type="ORF">SAMN05192551_101285</name>
</gene>
<dbReference type="Pfam" id="PF02504">
    <property type="entry name" value="FA_synthesis"/>
    <property type="match status" value="1"/>
</dbReference>
<keyword evidence="6 10" id="KW-0594">Phospholipid biosynthesis</keyword>
<evidence type="ECO:0000256" key="4">
    <source>
        <dbReference type="ARBA" id="ARBA00022679"/>
    </source>
</evidence>
<dbReference type="Proteomes" id="UP000199287">
    <property type="component" value="Unassembled WGS sequence"/>
</dbReference>
<evidence type="ECO:0000256" key="9">
    <source>
        <dbReference type="ARBA" id="ARBA00046608"/>
    </source>
</evidence>
<keyword evidence="2 10" id="KW-0963">Cytoplasm</keyword>
<keyword evidence="3 10" id="KW-0444">Lipid biosynthesis</keyword>
<evidence type="ECO:0000256" key="5">
    <source>
        <dbReference type="ARBA" id="ARBA00023098"/>
    </source>
</evidence>
<protein>
    <recommendedName>
        <fullName evidence="8 10">Phosphate acyltransferase</fullName>
        <ecNumber evidence="8 10">2.3.1.274</ecNumber>
    </recommendedName>
    <alternativeName>
        <fullName evidence="10">Acyl-ACP phosphotransacylase</fullName>
    </alternativeName>
    <alternativeName>
        <fullName evidence="10">Acyl-[acyl-carrier-protein]--phosphate acyltransferase</fullName>
    </alternativeName>
    <alternativeName>
        <fullName evidence="10">Phosphate-acyl-ACP acyltransferase</fullName>
    </alternativeName>
</protein>
<dbReference type="PIRSF" id="PIRSF002465">
    <property type="entry name" value="Phsphlp_syn_PlsX"/>
    <property type="match status" value="1"/>
</dbReference>
<accession>A0A1I3ALB2</accession>
<dbReference type="GO" id="GO:0043811">
    <property type="term" value="F:phosphate:acyl-[acyl carrier protein] acyltransferase activity"/>
    <property type="evidence" value="ECO:0007669"/>
    <property type="project" value="UniProtKB-UniRule"/>
</dbReference>
<keyword evidence="11" id="KW-0012">Acyltransferase</keyword>
<dbReference type="EC" id="2.3.1.274" evidence="8 10"/>
<evidence type="ECO:0000256" key="10">
    <source>
        <dbReference type="HAMAP-Rule" id="MF_00019"/>
    </source>
</evidence>
<dbReference type="GO" id="GO:0005737">
    <property type="term" value="C:cytoplasm"/>
    <property type="evidence" value="ECO:0007669"/>
    <property type="project" value="UniProtKB-SubCell"/>
</dbReference>
<dbReference type="AlphaFoldDB" id="A0A1I3ALB2"/>
<dbReference type="GO" id="GO:0006633">
    <property type="term" value="P:fatty acid biosynthetic process"/>
    <property type="evidence" value="ECO:0007669"/>
    <property type="project" value="UniProtKB-UniRule"/>
</dbReference>
<evidence type="ECO:0000256" key="6">
    <source>
        <dbReference type="ARBA" id="ARBA00023209"/>
    </source>
</evidence>
<dbReference type="PANTHER" id="PTHR30100:SF1">
    <property type="entry name" value="PHOSPHATE ACYLTRANSFERASE"/>
    <property type="match status" value="1"/>
</dbReference>
<comment type="similarity">
    <text evidence="10">Belongs to the PlsX family.</text>
</comment>
<sequence>MKIVLDAMGGDVGPSVNVEGAVEAVNEWDIEVILTGDQKQIENELQKFSYDKKRIVVVNCTEVIENSDKPSTAIRKKKDSSLVVGFEMIKEKRADAIISAGNTGALLAGGLFIIGRIKGVKRPALAVPFPTPKGLSLLVDAGANVDCKAQHLYEFALMGSLYMEFVAQLSKPKVCLVNVGAEKEKGNELTKEVYQILSSSNLYFEGNIEARDIPSGYADVVVCDGFTGNIILKLFEGVAHTFSDGLKSAVLSDWKSKLGGLLLKPAFRSFKKQFDYTEHGGVPFLGVNGLVIKAHGSSNSKAIKNAIKQAQITHEALLINKIKDRISEMTDNGNGIEGENI</sequence>
<dbReference type="InterPro" id="IPR003664">
    <property type="entry name" value="FA_synthesis"/>
</dbReference>
<evidence type="ECO:0000313" key="11">
    <source>
        <dbReference type="EMBL" id="SFH50847.1"/>
    </source>
</evidence>
<dbReference type="EMBL" id="FOQA01000001">
    <property type="protein sequence ID" value="SFH50847.1"/>
    <property type="molecule type" value="Genomic_DNA"/>
</dbReference>
<keyword evidence="4 10" id="KW-0808">Transferase</keyword>
<keyword evidence="5 10" id="KW-0443">Lipid metabolism</keyword>
<dbReference type="STRING" id="69895.SAMN05192551_101285"/>
<comment type="subcellular location">
    <subcellularLocation>
        <location evidence="10">Cytoplasm</location>
    </subcellularLocation>
    <text evidence="10">Associated with the membrane possibly through PlsY.</text>
</comment>
<dbReference type="NCBIfam" id="TIGR00182">
    <property type="entry name" value="plsX"/>
    <property type="match status" value="1"/>
</dbReference>
<dbReference type="Gene3D" id="3.40.718.10">
    <property type="entry name" value="Isopropylmalate Dehydrogenase"/>
    <property type="match status" value="1"/>
</dbReference>
<evidence type="ECO:0000256" key="3">
    <source>
        <dbReference type="ARBA" id="ARBA00022516"/>
    </source>
</evidence>
<keyword evidence="7 10" id="KW-1208">Phospholipid metabolism</keyword>
<evidence type="ECO:0000256" key="7">
    <source>
        <dbReference type="ARBA" id="ARBA00023264"/>
    </source>
</evidence>
<evidence type="ECO:0000256" key="1">
    <source>
        <dbReference type="ARBA" id="ARBA00001232"/>
    </source>
</evidence>
<dbReference type="PANTHER" id="PTHR30100">
    <property type="entry name" value="FATTY ACID/PHOSPHOLIPID SYNTHESIS PROTEIN PLSX"/>
    <property type="match status" value="1"/>
</dbReference>
<dbReference type="RefSeq" id="WP_093368840.1">
    <property type="nucleotide sequence ID" value="NZ_FOQA01000001.1"/>
</dbReference>
<organism evidence="11 12">
    <name type="scientific">Tindallia magadiensis</name>
    <dbReference type="NCBI Taxonomy" id="69895"/>
    <lineage>
        <taxon>Bacteria</taxon>
        <taxon>Bacillati</taxon>
        <taxon>Bacillota</taxon>
        <taxon>Clostridia</taxon>
        <taxon>Peptostreptococcales</taxon>
        <taxon>Tindalliaceae</taxon>
        <taxon>Tindallia</taxon>
    </lineage>
</organism>
<comment type="function">
    <text evidence="10">Catalyzes the reversible formation of acyl-phosphate (acyl-PO(4)) from acyl-[acyl-carrier-protein] (acyl-ACP). This enzyme utilizes acyl-ACP as fatty acyl donor, but not acyl-CoA.</text>
</comment>
<name>A0A1I3ALB2_9FIRM</name>
<dbReference type="UniPathway" id="UPA00085"/>
<dbReference type="HAMAP" id="MF_00019">
    <property type="entry name" value="PlsX"/>
    <property type="match status" value="1"/>
</dbReference>
<evidence type="ECO:0000256" key="2">
    <source>
        <dbReference type="ARBA" id="ARBA00022490"/>
    </source>
</evidence>
<dbReference type="GO" id="GO:0008654">
    <property type="term" value="P:phospholipid biosynthetic process"/>
    <property type="evidence" value="ECO:0007669"/>
    <property type="project" value="UniProtKB-KW"/>
</dbReference>